<feature type="region of interest" description="Disordered" evidence="1">
    <location>
        <begin position="140"/>
        <end position="185"/>
    </location>
</feature>
<accession>A0A1Y2HCS1</accession>
<name>A0A1Y2HCS1_9FUNG</name>
<organism evidence="2 3">
    <name type="scientific">Catenaria anguillulae PL171</name>
    <dbReference type="NCBI Taxonomy" id="765915"/>
    <lineage>
        <taxon>Eukaryota</taxon>
        <taxon>Fungi</taxon>
        <taxon>Fungi incertae sedis</taxon>
        <taxon>Blastocladiomycota</taxon>
        <taxon>Blastocladiomycetes</taxon>
        <taxon>Blastocladiales</taxon>
        <taxon>Catenariaceae</taxon>
        <taxon>Catenaria</taxon>
    </lineage>
</organism>
<dbReference type="Proteomes" id="UP000193411">
    <property type="component" value="Unassembled WGS sequence"/>
</dbReference>
<sequence length="576" mass="61209">MAEKEAQSPASGGSMLKMTANDNTSITSKKQTSLSHSTTTRQSRAPEIEVPTSTDAHEEVDRSAPDYNAIRATFAKMTVENPQVPKNPTERLAKVFAMAAVNGDPTRRKWKAASGDTSIVRNGEGTSVQGLDTLEPPKLAEASVPNSSLALTDAKRPHRKSDSGVEREGLPSVWSQAKEQGMAPPIGSKEEHEVVSELQEGSCDEAQEESKLVSVDSGLGVKDGDARATTDVVTIQEPVSTLAPPSLLLDLDLNLNFDDLESCLGFSDAIDSIPSTSATASLPVYSDDARQAAVAPATQFEKHAAVLVAASKLAEANQPPRTFDTTPIPRQPQSRYMDVSGLSHPSSPAQFGGVPMPSSPRGLLPLHTKSRTASAATNATVASVTTARSASPRGRKQVTFTPGAEPDNGGPSSVGTISAMGTTTPNPSRTSGIVTLKVSQIGGLEWVLAERQMCYVLVSVSKDSNAAPLFSSRPLLVLSDNDLNVSDRLFVEVKLRFERRQPAKSSIFSGFKLGKRDDQVKDVKEEMLAASCAQSYSNTFSDRRSVETEEFLVASSKSTVTFTVSTMVMPLTLAAS</sequence>
<proteinExistence type="predicted"/>
<gene>
    <name evidence="2" type="ORF">BCR44DRAFT_1440357</name>
</gene>
<feature type="region of interest" description="Disordered" evidence="1">
    <location>
        <begin position="1"/>
        <end position="65"/>
    </location>
</feature>
<feature type="region of interest" description="Disordered" evidence="1">
    <location>
        <begin position="372"/>
        <end position="416"/>
    </location>
</feature>
<feature type="compositionally biased region" description="Low complexity" evidence="1">
    <location>
        <begin position="372"/>
        <end position="391"/>
    </location>
</feature>
<feature type="compositionally biased region" description="Basic and acidic residues" evidence="1">
    <location>
        <begin position="160"/>
        <end position="169"/>
    </location>
</feature>
<evidence type="ECO:0000313" key="3">
    <source>
        <dbReference type="Proteomes" id="UP000193411"/>
    </source>
</evidence>
<evidence type="ECO:0000313" key="2">
    <source>
        <dbReference type="EMBL" id="ORZ32369.1"/>
    </source>
</evidence>
<keyword evidence="3" id="KW-1185">Reference proteome</keyword>
<protein>
    <submittedName>
        <fullName evidence="2">Uncharacterized protein</fullName>
    </submittedName>
</protein>
<reference evidence="2 3" key="1">
    <citation type="submission" date="2016-07" db="EMBL/GenBank/DDBJ databases">
        <title>Pervasive Adenine N6-methylation of Active Genes in Fungi.</title>
        <authorList>
            <consortium name="DOE Joint Genome Institute"/>
            <person name="Mondo S.J."/>
            <person name="Dannebaum R.O."/>
            <person name="Kuo R.C."/>
            <person name="Labutti K."/>
            <person name="Haridas S."/>
            <person name="Kuo A."/>
            <person name="Salamov A."/>
            <person name="Ahrendt S.R."/>
            <person name="Lipzen A."/>
            <person name="Sullivan W."/>
            <person name="Andreopoulos W.B."/>
            <person name="Clum A."/>
            <person name="Lindquist E."/>
            <person name="Daum C."/>
            <person name="Ramamoorthy G.K."/>
            <person name="Gryganskyi A."/>
            <person name="Culley D."/>
            <person name="Magnuson J.K."/>
            <person name="James T.Y."/>
            <person name="O'Malley M.A."/>
            <person name="Stajich J.E."/>
            <person name="Spatafora J.W."/>
            <person name="Visel A."/>
            <person name="Grigoriev I.V."/>
        </authorList>
    </citation>
    <scope>NUCLEOTIDE SEQUENCE [LARGE SCALE GENOMIC DNA]</scope>
    <source>
        <strain evidence="2 3">PL171</strain>
    </source>
</reference>
<feature type="compositionally biased region" description="Polar residues" evidence="1">
    <location>
        <begin position="20"/>
        <end position="43"/>
    </location>
</feature>
<dbReference type="EMBL" id="MCFL01000047">
    <property type="protein sequence ID" value="ORZ32369.1"/>
    <property type="molecule type" value="Genomic_DNA"/>
</dbReference>
<dbReference type="AlphaFoldDB" id="A0A1Y2HCS1"/>
<feature type="compositionally biased region" description="Basic and acidic residues" evidence="1">
    <location>
        <begin position="55"/>
        <end position="64"/>
    </location>
</feature>
<evidence type="ECO:0000256" key="1">
    <source>
        <dbReference type="SAM" id="MobiDB-lite"/>
    </source>
</evidence>
<comment type="caution">
    <text evidence="2">The sequence shown here is derived from an EMBL/GenBank/DDBJ whole genome shotgun (WGS) entry which is preliminary data.</text>
</comment>